<dbReference type="EMBL" id="AZBU02000010">
    <property type="protein sequence ID" value="TKR63269.1"/>
    <property type="molecule type" value="Genomic_DNA"/>
</dbReference>
<proteinExistence type="predicted"/>
<reference evidence="2 3" key="1">
    <citation type="journal article" date="2015" name="Genome Biol.">
        <title>Comparative genomics of Steinernema reveals deeply conserved gene regulatory networks.</title>
        <authorList>
            <person name="Dillman A.R."/>
            <person name="Macchietto M."/>
            <person name="Porter C.F."/>
            <person name="Rogers A."/>
            <person name="Williams B."/>
            <person name="Antoshechkin I."/>
            <person name="Lee M.M."/>
            <person name="Goodwin Z."/>
            <person name="Lu X."/>
            <person name="Lewis E.E."/>
            <person name="Goodrich-Blair H."/>
            <person name="Stock S.P."/>
            <person name="Adams B.J."/>
            <person name="Sternberg P.W."/>
            <person name="Mortazavi A."/>
        </authorList>
    </citation>
    <scope>NUCLEOTIDE SEQUENCE [LARGE SCALE GENOMIC DNA]</scope>
    <source>
        <strain evidence="2 3">ALL</strain>
    </source>
</reference>
<accession>A0A4U5M3D9</accession>
<comment type="caution">
    <text evidence="2">The sequence shown here is derived from an EMBL/GenBank/DDBJ whole genome shotgun (WGS) entry which is preliminary data.</text>
</comment>
<protein>
    <submittedName>
        <fullName evidence="2">Uncharacterized protein</fullName>
    </submittedName>
</protein>
<feature type="signal peptide" evidence="1">
    <location>
        <begin position="1"/>
        <end position="18"/>
    </location>
</feature>
<dbReference type="AlphaFoldDB" id="A0A4U5M3D9"/>
<sequence length="272" mass="30940">MFTYCLLIFFLASTVVVAQNPAYILPEHGSDNWKVCLLDNLDPVSNLSDIGADFKIHGIYFTESCVNWQRFTLEEAGTILIPFLQTHLAPNSSLQILGDNNDDLKNVANPLLRALADLHFSKITLGYYGPFSEQFVYTQVKTGQVSDLTLTGSWPNGAADLVKTYLTETLNPRLTLTEDNQIPIDKDLFMLMFQMFVDDKLTYLRDIFGKLEIKSKDLVTLRPDLQSHGVIKPRIPGYPVFAWKTAANPKLYFVVQFLENQVEVYTIFRRRG</sequence>
<gene>
    <name evidence="2" type="ORF">L596_027117</name>
</gene>
<organism evidence="2 3">
    <name type="scientific">Steinernema carpocapsae</name>
    <name type="common">Entomopathogenic nematode</name>
    <dbReference type="NCBI Taxonomy" id="34508"/>
    <lineage>
        <taxon>Eukaryota</taxon>
        <taxon>Metazoa</taxon>
        <taxon>Ecdysozoa</taxon>
        <taxon>Nematoda</taxon>
        <taxon>Chromadorea</taxon>
        <taxon>Rhabditida</taxon>
        <taxon>Tylenchina</taxon>
        <taxon>Panagrolaimomorpha</taxon>
        <taxon>Strongyloidoidea</taxon>
        <taxon>Steinernematidae</taxon>
        <taxon>Steinernema</taxon>
    </lineage>
</organism>
<keyword evidence="3" id="KW-1185">Reference proteome</keyword>
<feature type="chain" id="PRO_5020890793" evidence="1">
    <location>
        <begin position="19"/>
        <end position="272"/>
    </location>
</feature>
<dbReference type="OrthoDB" id="10640110at2759"/>
<dbReference type="Proteomes" id="UP000298663">
    <property type="component" value="Unassembled WGS sequence"/>
</dbReference>
<evidence type="ECO:0000256" key="1">
    <source>
        <dbReference type="SAM" id="SignalP"/>
    </source>
</evidence>
<reference evidence="2 3" key="2">
    <citation type="journal article" date="2019" name="G3 (Bethesda)">
        <title>Hybrid Assembly of the Genome of the Entomopathogenic Nematode Steinernema carpocapsae Identifies the X-Chromosome.</title>
        <authorList>
            <person name="Serra L."/>
            <person name="Macchietto M."/>
            <person name="Macias-Munoz A."/>
            <person name="McGill C.J."/>
            <person name="Rodriguez I.M."/>
            <person name="Rodriguez B."/>
            <person name="Murad R."/>
            <person name="Mortazavi A."/>
        </authorList>
    </citation>
    <scope>NUCLEOTIDE SEQUENCE [LARGE SCALE GENOMIC DNA]</scope>
    <source>
        <strain evidence="2 3">ALL</strain>
    </source>
</reference>
<keyword evidence="1" id="KW-0732">Signal</keyword>
<evidence type="ECO:0000313" key="3">
    <source>
        <dbReference type="Proteomes" id="UP000298663"/>
    </source>
</evidence>
<name>A0A4U5M3D9_STECR</name>
<evidence type="ECO:0000313" key="2">
    <source>
        <dbReference type="EMBL" id="TKR63269.1"/>
    </source>
</evidence>